<dbReference type="KEGG" id="nav:JQS30_00670"/>
<gene>
    <name evidence="4" type="ORF">JQS30_00670</name>
</gene>
<dbReference type="RefSeq" id="WP_213171499.1">
    <property type="nucleotide sequence ID" value="NZ_CP070496.1"/>
</dbReference>
<feature type="chain" id="PRO_5034836549" description="PGF-CTERM sorting domain-containing protein" evidence="3">
    <location>
        <begin position="33"/>
        <end position="211"/>
    </location>
</feature>
<accession>A0A895XI43</accession>
<keyword evidence="2" id="KW-0812">Transmembrane</keyword>
<keyword evidence="3" id="KW-0732">Signal</keyword>
<feature type="compositionally biased region" description="Acidic residues" evidence="1">
    <location>
        <begin position="159"/>
        <end position="168"/>
    </location>
</feature>
<evidence type="ECO:0000256" key="2">
    <source>
        <dbReference type="SAM" id="Phobius"/>
    </source>
</evidence>
<feature type="signal peptide" evidence="3">
    <location>
        <begin position="1"/>
        <end position="32"/>
    </location>
</feature>
<evidence type="ECO:0000256" key="3">
    <source>
        <dbReference type="SAM" id="SignalP"/>
    </source>
</evidence>
<reference evidence="4" key="1">
    <citation type="submission" date="2021-02" db="EMBL/GenBank/DDBJ databases">
        <title>Natronoglycomyces albus gen. nov., sp. nov, a haloalkaliphilic actinobacterium from a soda solonchak soil.</title>
        <authorList>
            <person name="Sorokin D.Y."/>
            <person name="Khijniak T.V."/>
            <person name="Zakharycheva A.P."/>
            <person name="Boueva O.V."/>
            <person name="Ariskina E.V."/>
            <person name="Hahnke R.L."/>
            <person name="Bunk B."/>
            <person name="Sproer C."/>
            <person name="Schumann P."/>
            <person name="Evtushenko L.I."/>
            <person name="Kublanov I.V."/>
        </authorList>
    </citation>
    <scope>NUCLEOTIDE SEQUENCE</scope>
    <source>
        <strain evidence="4">DSM 106290</strain>
    </source>
</reference>
<keyword evidence="2" id="KW-0472">Membrane</keyword>
<dbReference type="AlphaFoldDB" id="A0A895XI43"/>
<sequence>MATTFLRTAFAALLCSTLLLTGVTAGPSPASAQEVCDGVTVVVDFDGNPEAGCATGEVSSGLDALRQAGFTVEFVTGQPGMICQINGQPGEAGTCATSPSTDAYWSYWHADGDEWEFSSFGASMRVPASAGVEGWVFGDGGNEPDISPDKARALAAPAESDESDEPDSAADTSTTWDLSWLVALVLIGAIVALGYWQMRRRTGPRSVKKRS</sequence>
<dbReference type="Proteomes" id="UP000662939">
    <property type="component" value="Chromosome"/>
</dbReference>
<evidence type="ECO:0000256" key="1">
    <source>
        <dbReference type="SAM" id="MobiDB-lite"/>
    </source>
</evidence>
<protein>
    <recommendedName>
        <fullName evidence="6">PGF-CTERM sorting domain-containing protein</fullName>
    </recommendedName>
</protein>
<feature type="transmembrane region" description="Helical" evidence="2">
    <location>
        <begin position="178"/>
        <end position="196"/>
    </location>
</feature>
<evidence type="ECO:0000313" key="5">
    <source>
        <dbReference type="Proteomes" id="UP000662939"/>
    </source>
</evidence>
<evidence type="ECO:0008006" key="6">
    <source>
        <dbReference type="Google" id="ProtNLM"/>
    </source>
</evidence>
<organism evidence="4 5">
    <name type="scientific">Natronoglycomyces albus</name>
    <dbReference type="NCBI Taxonomy" id="2811108"/>
    <lineage>
        <taxon>Bacteria</taxon>
        <taxon>Bacillati</taxon>
        <taxon>Actinomycetota</taxon>
        <taxon>Actinomycetes</taxon>
        <taxon>Glycomycetales</taxon>
        <taxon>Glycomycetaceae</taxon>
        <taxon>Natronoglycomyces</taxon>
    </lineage>
</organism>
<proteinExistence type="predicted"/>
<keyword evidence="5" id="KW-1185">Reference proteome</keyword>
<name>A0A895XI43_9ACTN</name>
<dbReference type="EMBL" id="CP070496">
    <property type="protein sequence ID" value="QSB05491.1"/>
    <property type="molecule type" value="Genomic_DNA"/>
</dbReference>
<evidence type="ECO:0000313" key="4">
    <source>
        <dbReference type="EMBL" id="QSB05491.1"/>
    </source>
</evidence>
<keyword evidence="2" id="KW-1133">Transmembrane helix</keyword>
<feature type="region of interest" description="Disordered" evidence="1">
    <location>
        <begin position="139"/>
        <end position="172"/>
    </location>
</feature>